<dbReference type="SUPFAM" id="SSF55811">
    <property type="entry name" value="Nudix"/>
    <property type="match status" value="1"/>
</dbReference>
<dbReference type="InterPro" id="IPR015797">
    <property type="entry name" value="NUDIX_hydrolase-like_dom_sf"/>
</dbReference>
<proteinExistence type="predicted"/>
<organism evidence="2 3">
    <name type="scientific">Didymella pomorum</name>
    <dbReference type="NCBI Taxonomy" id="749634"/>
    <lineage>
        <taxon>Eukaryota</taxon>
        <taxon>Fungi</taxon>
        <taxon>Dikarya</taxon>
        <taxon>Ascomycota</taxon>
        <taxon>Pezizomycotina</taxon>
        <taxon>Dothideomycetes</taxon>
        <taxon>Pleosporomycetidae</taxon>
        <taxon>Pleosporales</taxon>
        <taxon>Pleosporineae</taxon>
        <taxon>Didymellaceae</taxon>
        <taxon>Didymella</taxon>
    </lineage>
</organism>
<dbReference type="AlphaFoldDB" id="A0A9W9D4D5"/>
<gene>
    <name evidence="2" type="ORF">N0V91_008940</name>
</gene>
<name>A0A9W9D4D5_9PLEO</name>
<protein>
    <submittedName>
        <fullName evidence="2">Uncharacterized protein</fullName>
    </submittedName>
</protein>
<reference evidence="2" key="1">
    <citation type="submission" date="2022-10" db="EMBL/GenBank/DDBJ databases">
        <title>Tapping the CABI collections for fungal endophytes: first genome assemblies for Collariella, Neodidymelliopsis, Ascochyta clinopodiicola, Didymella pomorum, Didymosphaeria variabile, Neocosmospora piperis and Neocucurbitaria cava.</title>
        <authorList>
            <person name="Hill R."/>
        </authorList>
    </citation>
    <scope>NUCLEOTIDE SEQUENCE</scope>
    <source>
        <strain evidence="2">IMI 355091</strain>
    </source>
</reference>
<accession>A0A9W9D4D5</accession>
<evidence type="ECO:0000256" key="1">
    <source>
        <dbReference type="SAM" id="MobiDB-lite"/>
    </source>
</evidence>
<feature type="compositionally biased region" description="Polar residues" evidence="1">
    <location>
        <begin position="76"/>
        <end position="85"/>
    </location>
</feature>
<dbReference type="Proteomes" id="UP001140510">
    <property type="component" value="Unassembled WGS sequence"/>
</dbReference>
<keyword evidence="3" id="KW-1185">Reference proteome</keyword>
<evidence type="ECO:0000313" key="2">
    <source>
        <dbReference type="EMBL" id="KAJ4400149.1"/>
    </source>
</evidence>
<dbReference type="OrthoDB" id="10259236at2759"/>
<sequence length="85" mass="9052">MPRAAEPPQSSTTAVTAQYSSEDFVVGGGVAIFHIASQRVVICSQPYRGKKYYFLPKGRRDAGEDSRTGAEREGQGTVTGSSLSP</sequence>
<feature type="compositionally biased region" description="Basic and acidic residues" evidence="1">
    <location>
        <begin position="58"/>
        <end position="74"/>
    </location>
</feature>
<comment type="caution">
    <text evidence="2">The sequence shown here is derived from an EMBL/GenBank/DDBJ whole genome shotgun (WGS) entry which is preliminary data.</text>
</comment>
<feature type="region of interest" description="Disordered" evidence="1">
    <location>
        <begin position="57"/>
        <end position="85"/>
    </location>
</feature>
<evidence type="ECO:0000313" key="3">
    <source>
        <dbReference type="Proteomes" id="UP001140510"/>
    </source>
</evidence>
<dbReference type="EMBL" id="JAPEVA010000094">
    <property type="protein sequence ID" value="KAJ4400149.1"/>
    <property type="molecule type" value="Genomic_DNA"/>
</dbReference>